<dbReference type="Proteomes" id="UP000054279">
    <property type="component" value="Unassembled WGS sequence"/>
</dbReference>
<evidence type="ECO:0000313" key="4">
    <source>
        <dbReference type="Proteomes" id="UP000054279"/>
    </source>
</evidence>
<feature type="region of interest" description="Disordered" evidence="1">
    <location>
        <begin position="1"/>
        <end position="52"/>
    </location>
</feature>
<gene>
    <name evidence="3" type="ORF">M422DRAFT_263676</name>
</gene>
<dbReference type="InterPro" id="IPR009057">
    <property type="entry name" value="Homeodomain-like_sf"/>
</dbReference>
<feature type="compositionally biased region" description="Polar residues" evidence="1">
    <location>
        <begin position="14"/>
        <end position="41"/>
    </location>
</feature>
<organism evidence="3 4">
    <name type="scientific">Sphaerobolus stellatus (strain SS14)</name>
    <dbReference type="NCBI Taxonomy" id="990650"/>
    <lineage>
        <taxon>Eukaryota</taxon>
        <taxon>Fungi</taxon>
        <taxon>Dikarya</taxon>
        <taxon>Basidiomycota</taxon>
        <taxon>Agaricomycotina</taxon>
        <taxon>Agaricomycetes</taxon>
        <taxon>Phallomycetidae</taxon>
        <taxon>Geastrales</taxon>
        <taxon>Sphaerobolaceae</taxon>
        <taxon>Sphaerobolus</taxon>
    </lineage>
</organism>
<dbReference type="InterPro" id="IPR007889">
    <property type="entry name" value="HTH_Psq"/>
</dbReference>
<sequence>MTGAFQSKSRKQKLPNTTRNVPSKQIKHTNSITTHPNTSTKGGDMSSEDKAAKEAHIQCALEAFHSGTMKSIRKASNTFNVPFATLQGRTKEHHSHSKGHESQQILTEAEEHSLIDWCVKESQKGRAWTCLDLQQHVYQMKAHTLLSPVLKCHNT</sequence>
<reference evidence="3 4" key="1">
    <citation type="submission" date="2014-06" db="EMBL/GenBank/DDBJ databases">
        <title>Evolutionary Origins and Diversification of the Mycorrhizal Mutualists.</title>
        <authorList>
            <consortium name="DOE Joint Genome Institute"/>
            <consortium name="Mycorrhizal Genomics Consortium"/>
            <person name="Kohler A."/>
            <person name="Kuo A."/>
            <person name="Nagy L.G."/>
            <person name="Floudas D."/>
            <person name="Copeland A."/>
            <person name="Barry K.W."/>
            <person name="Cichocki N."/>
            <person name="Veneault-Fourrey C."/>
            <person name="LaButti K."/>
            <person name="Lindquist E.A."/>
            <person name="Lipzen A."/>
            <person name="Lundell T."/>
            <person name="Morin E."/>
            <person name="Murat C."/>
            <person name="Riley R."/>
            <person name="Ohm R."/>
            <person name="Sun H."/>
            <person name="Tunlid A."/>
            <person name="Henrissat B."/>
            <person name="Grigoriev I.V."/>
            <person name="Hibbett D.S."/>
            <person name="Martin F."/>
        </authorList>
    </citation>
    <scope>NUCLEOTIDE SEQUENCE [LARGE SCALE GENOMIC DNA]</scope>
    <source>
        <strain evidence="3 4">SS14</strain>
    </source>
</reference>
<dbReference type="EMBL" id="KN837202">
    <property type="protein sequence ID" value="KIJ34187.1"/>
    <property type="molecule type" value="Genomic_DNA"/>
</dbReference>
<dbReference type="Pfam" id="PF05225">
    <property type="entry name" value="HTH_psq"/>
    <property type="match status" value="1"/>
</dbReference>
<evidence type="ECO:0000256" key="1">
    <source>
        <dbReference type="SAM" id="MobiDB-lite"/>
    </source>
</evidence>
<dbReference type="GO" id="GO:0003677">
    <property type="term" value="F:DNA binding"/>
    <property type="evidence" value="ECO:0007669"/>
    <property type="project" value="InterPro"/>
</dbReference>
<protein>
    <recommendedName>
        <fullName evidence="2">HTH psq-type domain-containing protein</fullName>
    </recommendedName>
</protein>
<evidence type="ECO:0000313" key="3">
    <source>
        <dbReference type="EMBL" id="KIJ34187.1"/>
    </source>
</evidence>
<dbReference type="HOGENOM" id="CLU_1696600_0_0_1"/>
<keyword evidence="4" id="KW-1185">Reference proteome</keyword>
<dbReference type="AlphaFoldDB" id="A0A0C9UY01"/>
<name>A0A0C9UY01_SPHS4</name>
<dbReference type="SUPFAM" id="SSF46689">
    <property type="entry name" value="Homeodomain-like"/>
    <property type="match status" value="1"/>
</dbReference>
<proteinExistence type="predicted"/>
<feature type="domain" description="HTH psq-type" evidence="2">
    <location>
        <begin position="55"/>
        <end position="96"/>
    </location>
</feature>
<dbReference type="Gene3D" id="1.10.10.60">
    <property type="entry name" value="Homeodomain-like"/>
    <property type="match status" value="1"/>
</dbReference>
<accession>A0A0C9UY01</accession>
<evidence type="ECO:0000259" key="2">
    <source>
        <dbReference type="Pfam" id="PF05225"/>
    </source>
</evidence>